<dbReference type="InterPro" id="IPR025591">
    <property type="entry name" value="RloB"/>
</dbReference>
<dbReference type="STRING" id="1236989.JCM15548_14120"/>
<proteinExistence type="predicted"/>
<gene>
    <name evidence="1" type="ORF">JCM15548_14120</name>
</gene>
<evidence type="ECO:0008006" key="3">
    <source>
        <dbReference type="Google" id="ProtNLM"/>
    </source>
</evidence>
<organism evidence="1 2">
    <name type="scientific">Geofilum rubicundum JCM 15548</name>
    <dbReference type="NCBI Taxonomy" id="1236989"/>
    <lineage>
        <taxon>Bacteria</taxon>
        <taxon>Pseudomonadati</taxon>
        <taxon>Bacteroidota</taxon>
        <taxon>Bacteroidia</taxon>
        <taxon>Marinilabiliales</taxon>
        <taxon>Marinilabiliaceae</taxon>
        <taxon>Geofilum</taxon>
    </lineage>
</organism>
<protein>
    <recommendedName>
        <fullName evidence="3">RloB domain-containing protein</fullName>
    </recommendedName>
</protein>
<dbReference type="EMBL" id="BAZW01000059">
    <property type="protein sequence ID" value="GAO31727.1"/>
    <property type="molecule type" value="Genomic_DNA"/>
</dbReference>
<reference evidence="1 2" key="1">
    <citation type="journal article" date="2015" name="Microbes Environ.">
        <title>Distribution and evolution of nitrogen fixation genes in the phylum bacteroidetes.</title>
        <authorList>
            <person name="Inoue J."/>
            <person name="Oshima K."/>
            <person name="Suda W."/>
            <person name="Sakamoto M."/>
            <person name="Iino T."/>
            <person name="Noda S."/>
            <person name="Hongoh Y."/>
            <person name="Hattori M."/>
            <person name="Ohkuma M."/>
        </authorList>
    </citation>
    <scope>NUCLEOTIDE SEQUENCE [LARGE SCALE GENOMIC DNA]</scope>
    <source>
        <strain evidence="1">JCM 15548</strain>
    </source>
</reference>
<dbReference type="OrthoDB" id="1366690at2"/>
<keyword evidence="2" id="KW-1185">Reference proteome</keyword>
<evidence type="ECO:0000313" key="2">
    <source>
        <dbReference type="Proteomes" id="UP000032900"/>
    </source>
</evidence>
<evidence type="ECO:0000313" key="1">
    <source>
        <dbReference type="EMBL" id="GAO31727.1"/>
    </source>
</evidence>
<dbReference type="Proteomes" id="UP000032900">
    <property type="component" value="Unassembled WGS sequence"/>
</dbReference>
<name>A0A0E9M1S4_9BACT</name>
<accession>A0A0E9M1S4</accession>
<dbReference type="Pfam" id="PF13707">
    <property type="entry name" value="RloB"/>
    <property type="match status" value="1"/>
</dbReference>
<dbReference type="AlphaFoldDB" id="A0A0E9M1S4"/>
<sequence length="230" mass="27094">MPKKTKAIKKTDQRAQKAWLKKVKPSVYAIEVKEPNKTILIVAEGQSEKLYFESFPVLTLTVEAIDLRGQSKLKLIETTEAILSNTDKSYDEVWCVFDMDIKRGEREFADFDNAISSGIAKGYKMAYSNDAFELWFYLHYNFTDQANHRQFYYRALSQFWTCNYEKVGKTYEFCLNIYERLKSDKNASQEEAINRAERLFLDQRHTEYHNQNPVTLVFELVKFLNAHSRD</sequence>
<comment type="caution">
    <text evidence="1">The sequence shown here is derived from an EMBL/GenBank/DDBJ whole genome shotgun (WGS) entry which is preliminary data.</text>
</comment>
<dbReference type="RefSeq" id="WP_062128017.1">
    <property type="nucleotide sequence ID" value="NZ_BAZW01000059.1"/>
</dbReference>